<name>A0A1J8Q875_9AGAM</name>
<gene>
    <name evidence="3" type="ORF">AZE42_00069</name>
</gene>
<dbReference type="EMBL" id="LVVM01002679">
    <property type="protein sequence ID" value="OJA16171.1"/>
    <property type="molecule type" value="Genomic_DNA"/>
</dbReference>
<dbReference type="SUPFAM" id="SSF51905">
    <property type="entry name" value="FAD/NAD(P)-binding domain"/>
    <property type="match status" value="2"/>
</dbReference>
<dbReference type="Proteomes" id="UP000183567">
    <property type="component" value="Unassembled WGS sequence"/>
</dbReference>
<dbReference type="AlphaFoldDB" id="A0A1J8Q875"/>
<dbReference type="Gene3D" id="1.10.405.10">
    <property type="entry name" value="Guanine Nucleotide Dissociation Inhibitor, domain 1"/>
    <property type="match status" value="1"/>
</dbReference>
<accession>A0A1J8Q875</accession>
<keyword evidence="4" id="KW-1185">Reference proteome</keyword>
<protein>
    <recommendedName>
        <fullName evidence="2">Rab GDP dissociation inhibitor</fullName>
    </recommendedName>
</protein>
<evidence type="ECO:0000313" key="4">
    <source>
        <dbReference type="Proteomes" id="UP000183567"/>
    </source>
</evidence>
<comment type="similarity">
    <text evidence="1 2">Belongs to the Rab GDI family.</text>
</comment>
<dbReference type="Gene3D" id="3.50.50.60">
    <property type="entry name" value="FAD/NAD(P)-binding domain"/>
    <property type="match status" value="1"/>
</dbReference>
<dbReference type="PRINTS" id="PR00892">
    <property type="entry name" value="RABGDI"/>
</dbReference>
<dbReference type="InterPro" id="IPR036188">
    <property type="entry name" value="FAD/NAD-bd_sf"/>
</dbReference>
<dbReference type="InterPro" id="IPR018203">
    <property type="entry name" value="GDP_dissociation_inhibitor"/>
</dbReference>
<reference evidence="3 4" key="1">
    <citation type="submission" date="2016-03" db="EMBL/GenBank/DDBJ databases">
        <title>Comparative genomics of the ectomycorrhizal sister species Rhizopogon vinicolor and Rhizopogon vesiculosus (Basidiomycota: Boletales) reveals a divergence of the mating type B locus.</title>
        <authorList>
            <person name="Mujic A.B."/>
            <person name="Kuo A."/>
            <person name="Tritt A."/>
            <person name="Lipzen A."/>
            <person name="Chen C."/>
            <person name="Johnson J."/>
            <person name="Sharma A."/>
            <person name="Barry K."/>
            <person name="Grigoriev I.V."/>
            <person name="Spatafora J.W."/>
        </authorList>
    </citation>
    <scope>NUCLEOTIDE SEQUENCE [LARGE SCALE GENOMIC DNA]</scope>
    <source>
        <strain evidence="3 4">AM-OR11-056</strain>
    </source>
</reference>
<dbReference type="GO" id="GO:0007264">
    <property type="term" value="P:small GTPase-mediated signal transduction"/>
    <property type="evidence" value="ECO:0007669"/>
    <property type="project" value="InterPro"/>
</dbReference>
<sequence>MACPDSVTTKNLTGKLRLNKSLSDSVDQTLKLQGISYLMRTAISILSLTLELNHYTDDAGVERIDIKQILSGGLKAPDDNLVINNEDSRRDDHIFGPLVINPRRTKVDKLEIDFLKEGWTEDTHEDGVIYCVVRSDTEKTGKDWAVHVVIVLGTGLTECILSGLLSVEGKKVLHIDRNDYYGGESASLNLTQLYRKFRPDQSPPTELGRDRDYAVDLIPKFIIASGELVKILVHTDVLRYLEFKQIAGSFVYTNAKISKVPSTEGEAVSSPLMGLFEKYRAKKFFVFLQGWKEDDPATHKGLNLDKLTMRQVYQHFGLEPGTQDFIGHALALYLDDDYLNKPARETYERIVLYTTSMARWGKSPYIYPLYGLGELPQSFARLSAIYGGTYMLDKQVDEIVLNDDGTFAGVRSGDETVRAKMVIGDPSYFGAGKEADGGRLRVVEDGKVVRAICILKHPIPGTDGSDSVQIIIPQNQVNRRNDIYIAMVSSTHKVCADNIYVAIVSTIVETSVPEKEIQPGLQLLGPIHEKFVTVSPIYTPVSDGTQDKIYITRSYDATSHFETVVEDVQDVFKRVMGKDLELKKREADFDQ</sequence>
<dbReference type="STRING" id="180088.A0A1J8Q875"/>
<organism evidence="3 4">
    <name type="scientific">Rhizopogon vesiculosus</name>
    <dbReference type="NCBI Taxonomy" id="180088"/>
    <lineage>
        <taxon>Eukaryota</taxon>
        <taxon>Fungi</taxon>
        <taxon>Dikarya</taxon>
        <taxon>Basidiomycota</taxon>
        <taxon>Agaricomycotina</taxon>
        <taxon>Agaricomycetes</taxon>
        <taxon>Agaricomycetidae</taxon>
        <taxon>Boletales</taxon>
        <taxon>Suillineae</taxon>
        <taxon>Rhizopogonaceae</taxon>
        <taxon>Rhizopogon</taxon>
    </lineage>
</organism>
<comment type="caution">
    <text evidence="3">The sequence shown here is derived from an EMBL/GenBank/DDBJ whole genome shotgun (WGS) entry which is preliminary data.</text>
</comment>
<dbReference type="PRINTS" id="PR00891">
    <property type="entry name" value="RABGDIREP"/>
</dbReference>
<evidence type="ECO:0000313" key="3">
    <source>
        <dbReference type="EMBL" id="OJA16171.1"/>
    </source>
</evidence>
<dbReference type="PANTHER" id="PTHR11787:SF8">
    <property type="entry name" value="RAB GDP DISSOCIATION INHIBITOR"/>
    <property type="match status" value="1"/>
</dbReference>
<dbReference type="PANTHER" id="PTHR11787">
    <property type="entry name" value="RAB GDP-DISSOCIATION INHIBITOR"/>
    <property type="match status" value="1"/>
</dbReference>
<dbReference type="GO" id="GO:0016192">
    <property type="term" value="P:vesicle-mediated transport"/>
    <property type="evidence" value="ECO:0007669"/>
    <property type="project" value="TreeGrafter"/>
</dbReference>
<dbReference type="Pfam" id="PF00996">
    <property type="entry name" value="GDI"/>
    <property type="match status" value="1"/>
</dbReference>
<proteinExistence type="inferred from homology"/>
<dbReference type="GO" id="GO:0005093">
    <property type="term" value="F:Rab GDP-dissociation inhibitor activity"/>
    <property type="evidence" value="ECO:0007669"/>
    <property type="project" value="InterPro"/>
</dbReference>
<evidence type="ECO:0000256" key="2">
    <source>
        <dbReference type="RuleBase" id="RU363124"/>
    </source>
</evidence>
<dbReference type="GO" id="GO:0005737">
    <property type="term" value="C:cytoplasm"/>
    <property type="evidence" value="ECO:0007669"/>
    <property type="project" value="TreeGrafter"/>
</dbReference>
<evidence type="ECO:0000256" key="1">
    <source>
        <dbReference type="ARBA" id="ARBA00005593"/>
    </source>
</evidence>
<dbReference type="FunFam" id="1.10.405.10:FF:000001">
    <property type="entry name" value="Rab GDP dissociation inhibitor"/>
    <property type="match status" value="1"/>
</dbReference>
<dbReference type="GO" id="GO:0015031">
    <property type="term" value="P:protein transport"/>
    <property type="evidence" value="ECO:0007669"/>
    <property type="project" value="InterPro"/>
</dbReference>
<dbReference type="InterPro" id="IPR000806">
    <property type="entry name" value="RabGDI"/>
</dbReference>
<dbReference type="Gene3D" id="3.30.519.10">
    <property type="entry name" value="Guanine Nucleotide Dissociation Inhibitor, domain 2"/>
    <property type="match status" value="1"/>
</dbReference>
<dbReference type="OrthoDB" id="9446342at2759"/>